<evidence type="ECO:0000259" key="1">
    <source>
        <dbReference type="Pfam" id="PF03478"/>
    </source>
</evidence>
<dbReference type="PANTHER" id="PTHR34708:SF1">
    <property type="entry name" value="OS08G0126400 PROTEIN"/>
    <property type="match status" value="1"/>
</dbReference>
<dbReference type="Gene3D" id="1.20.1280.50">
    <property type="match status" value="1"/>
</dbReference>
<proteinExistence type="predicted"/>
<gene>
    <name evidence="3" type="ORF">QYE76_026177</name>
</gene>
<organism evidence="3 4">
    <name type="scientific">Lolium multiflorum</name>
    <name type="common">Italian ryegrass</name>
    <name type="synonym">Lolium perenne subsp. multiflorum</name>
    <dbReference type="NCBI Taxonomy" id="4521"/>
    <lineage>
        <taxon>Eukaryota</taxon>
        <taxon>Viridiplantae</taxon>
        <taxon>Streptophyta</taxon>
        <taxon>Embryophyta</taxon>
        <taxon>Tracheophyta</taxon>
        <taxon>Spermatophyta</taxon>
        <taxon>Magnoliopsida</taxon>
        <taxon>Liliopsida</taxon>
        <taxon>Poales</taxon>
        <taxon>Poaceae</taxon>
        <taxon>BOP clade</taxon>
        <taxon>Pooideae</taxon>
        <taxon>Poodae</taxon>
        <taxon>Poeae</taxon>
        <taxon>Poeae Chloroplast Group 2 (Poeae type)</taxon>
        <taxon>Loliodinae</taxon>
        <taxon>Loliinae</taxon>
        <taxon>Lolium</taxon>
    </lineage>
</organism>
<dbReference type="InterPro" id="IPR001810">
    <property type="entry name" value="F-box_dom"/>
</dbReference>
<protein>
    <recommendedName>
        <fullName evidence="5">DUF295 domain-containing protein</fullName>
    </recommendedName>
</protein>
<dbReference type="AlphaFoldDB" id="A0AAD8VXB2"/>
<dbReference type="PANTHER" id="PTHR34708">
    <property type="entry name" value="OS07G0440000 PROTEIN"/>
    <property type="match status" value="1"/>
</dbReference>
<feature type="domain" description="KIB1-4 beta-propeller" evidence="1">
    <location>
        <begin position="64"/>
        <end position="198"/>
    </location>
</feature>
<dbReference type="Pfam" id="PF03478">
    <property type="entry name" value="Beta-prop_KIB1-4"/>
    <property type="match status" value="2"/>
</dbReference>
<reference evidence="3" key="1">
    <citation type="submission" date="2023-07" db="EMBL/GenBank/DDBJ databases">
        <title>A chromosome-level genome assembly of Lolium multiflorum.</title>
        <authorList>
            <person name="Chen Y."/>
            <person name="Copetti D."/>
            <person name="Kolliker R."/>
            <person name="Studer B."/>
        </authorList>
    </citation>
    <scope>NUCLEOTIDE SEQUENCE</scope>
    <source>
        <strain evidence="3">02402/16</strain>
        <tissue evidence="3">Leaf</tissue>
    </source>
</reference>
<comment type="caution">
    <text evidence="3">The sequence shown here is derived from an EMBL/GenBank/DDBJ whole genome shotgun (WGS) entry which is preliminary data.</text>
</comment>
<accession>A0AAD8VXB2</accession>
<dbReference type="CDD" id="cd09917">
    <property type="entry name" value="F-box_SF"/>
    <property type="match status" value="1"/>
</dbReference>
<evidence type="ECO:0008006" key="5">
    <source>
        <dbReference type="Google" id="ProtNLM"/>
    </source>
</evidence>
<feature type="domain" description="F-box" evidence="2">
    <location>
        <begin position="7"/>
        <end position="41"/>
    </location>
</feature>
<dbReference type="SUPFAM" id="SSF81383">
    <property type="entry name" value="F-box domain"/>
    <property type="match status" value="1"/>
</dbReference>
<dbReference type="Proteomes" id="UP001231189">
    <property type="component" value="Unassembled WGS sequence"/>
</dbReference>
<sequence>MPPFRLWADLPPELLWLIGDSLDLKSYASARGACRAWRRALVPPSPLLLVLDDARCCHAYATSLPARRSFDLKAGDIRSRGRCIIGSGNGWLALYGGQRMISLFNPMTATEITLPPLIYNGSKWLWKLVFAPNPAKDDFAAVAIYDMHRLAYVTTGAKRWVVLDPLRLGGGDQLADIVYHEKDTVYCLTRYGDVHVWRNKLCMVTLAPPTRRCVAENEVFVLRYYPQRQPCWEVVTNLGGYSVFVGRNNAVSMFAQDVPGLKGNCVYWIGDERGRDQRGMVFDMATGRSTCCLPTIGVVPGGAPQNAICWYFLNDMVNNHNNNESSDPSNSFGRW</sequence>
<dbReference type="EMBL" id="JAUUTY010000006">
    <property type="protein sequence ID" value="KAK1620660.1"/>
    <property type="molecule type" value="Genomic_DNA"/>
</dbReference>
<dbReference type="Pfam" id="PF12937">
    <property type="entry name" value="F-box-like"/>
    <property type="match status" value="1"/>
</dbReference>
<dbReference type="InterPro" id="IPR005174">
    <property type="entry name" value="KIB1-4_b-propeller"/>
</dbReference>
<dbReference type="InterPro" id="IPR036047">
    <property type="entry name" value="F-box-like_dom_sf"/>
</dbReference>
<evidence type="ECO:0000259" key="2">
    <source>
        <dbReference type="Pfam" id="PF12937"/>
    </source>
</evidence>
<feature type="domain" description="KIB1-4 beta-propeller" evidence="1">
    <location>
        <begin position="200"/>
        <end position="276"/>
    </location>
</feature>
<keyword evidence="4" id="KW-1185">Reference proteome</keyword>
<evidence type="ECO:0000313" key="4">
    <source>
        <dbReference type="Proteomes" id="UP001231189"/>
    </source>
</evidence>
<name>A0AAD8VXB2_LOLMU</name>
<evidence type="ECO:0000313" key="3">
    <source>
        <dbReference type="EMBL" id="KAK1620660.1"/>
    </source>
</evidence>